<keyword evidence="7" id="KW-1185">Reference proteome</keyword>
<dbReference type="GO" id="GO:0015833">
    <property type="term" value="P:peptide transport"/>
    <property type="evidence" value="ECO:0007669"/>
    <property type="project" value="TreeGrafter"/>
</dbReference>
<dbReference type="PANTHER" id="PTHR30290:SF10">
    <property type="entry name" value="PERIPLASMIC OLIGOPEPTIDE-BINDING PROTEIN-RELATED"/>
    <property type="match status" value="1"/>
</dbReference>
<sequence>MLQGTQPGQPVSFVVNTTRPGLADAAVRKAIMIGFDRVSNVRAVLGSAYSPATSILTRNLPQYKDESPALAFAPTKAESGLDAAGWAPGPDGIRVKGGVTLKFAITYSASYGAYFTSLLQLFQQQMKDIGIGITLKNLTQAGQVSAGSKHDFDLYLASLTDPDPDIIRSTVANFLFADKNALQAAGLTRLFTRSQADADPSARKATYAKIQDTMIDNGFIIPFWEGSQLVGAGDRVSGLAQDFQAWSRFHDVSVRG</sequence>
<dbReference type="STRING" id="1993.SAMN04489713_113205"/>
<dbReference type="Proteomes" id="UP000183413">
    <property type="component" value="Unassembled WGS sequence"/>
</dbReference>
<reference evidence="6 7" key="1">
    <citation type="submission" date="2016-10" db="EMBL/GenBank/DDBJ databases">
        <authorList>
            <person name="de Groot N.N."/>
        </authorList>
    </citation>
    <scope>NUCLEOTIDE SEQUENCE [LARGE SCALE GENOMIC DNA]</scope>
    <source>
        <strain evidence="6 7">DSM 43067</strain>
    </source>
</reference>
<dbReference type="AlphaFoldDB" id="A0A1I5PPR6"/>
<dbReference type="PANTHER" id="PTHR30290">
    <property type="entry name" value="PERIPLASMIC BINDING COMPONENT OF ABC TRANSPORTER"/>
    <property type="match status" value="1"/>
</dbReference>
<protein>
    <submittedName>
        <fullName evidence="6">Extracellular solute-binding protein, family 5 Middle</fullName>
    </submittedName>
</protein>
<dbReference type="GO" id="GO:0030313">
    <property type="term" value="C:cell envelope"/>
    <property type="evidence" value="ECO:0007669"/>
    <property type="project" value="UniProtKB-SubCell"/>
</dbReference>
<comment type="subcellular location">
    <subcellularLocation>
        <location evidence="1">Cell envelope</location>
    </subcellularLocation>
</comment>
<proteinExistence type="inferred from homology"/>
<keyword evidence="3" id="KW-0813">Transport</keyword>
<dbReference type="GO" id="GO:1904680">
    <property type="term" value="F:peptide transmembrane transporter activity"/>
    <property type="evidence" value="ECO:0007669"/>
    <property type="project" value="TreeGrafter"/>
</dbReference>
<evidence type="ECO:0000256" key="4">
    <source>
        <dbReference type="ARBA" id="ARBA00022729"/>
    </source>
</evidence>
<evidence type="ECO:0000256" key="1">
    <source>
        <dbReference type="ARBA" id="ARBA00004196"/>
    </source>
</evidence>
<dbReference type="Pfam" id="PF00496">
    <property type="entry name" value="SBP_bac_5"/>
    <property type="match status" value="1"/>
</dbReference>
<accession>A0A1I5PPR6</accession>
<dbReference type="EMBL" id="FOVH01000013">
    <property type="protein sequence ID" value="SFP35820.1"/>
    <property type="molecule type" value="Genomic_DNA"/>
</dbReference>
<dbReference type="InParanoid" id="A0A1I5PPR6"/>
<name>A0A1I5PPR6_9ACTN</name>
<dbReference type="InterPro" id="IPR000914">
    <property type="entry name" value="SBP_5_dom"/>
</dbReference>
<evidence type="ECO:0000259" key="5">
    <source>
        <dbReference type="Pfam" id="PF00496"/>
    </source>
</evidence>
<comment type="similarity">
    <text evidence="2">Belongs to the bacterial solute-binding protein 5 family.</text>
</comment>
<dbReference type="InterPro" id="IPR039424">
    <property type="entry name" value="SBP_5"/>
</dbReference>
<dbReference type="eggNOG" id="COG0747">
    <property type="taxonomic scope" value="Bacteria"/>
</dbReference>
<dbReference type="SUPFAM" id="SSF53850">
    <property type="entry name" value="Periplasmic binding protein-like II"/>
    <property type="match status" value="1"/>
</dbReference>
<evidence type="ECO:0000256" key="3">
    <source>
        <dbReference type="ARBA" id="ARBA00022448"/>
    </source>
</evidence>
<organism evidence="6 7">
    <name type="scientific">Actinomadura madurae</name>
    <dbReference type="NCBI Taxonomy" id="1993"/>
    <lineage>
        <taxon>Bacteria</taxon>
        <taxon>Bacillati</taxon>
        <taxon>Actinomycetota</taxon>
        <taxon>Actinomycetes</taxon>
        <taxon>Streptosporangiales</taxon>
        <taxon>Thermomonosporaceae</taxon>
        <taxon>Actinomadura</taxon>
    </lineage>
</organism>
<feature type="domain" description="Solute-binding protein family 5" evidence="5">
    <location>
        <begin position="6"/>
        <end position="165"/>
    </location>
</feature>
<dbReference type="Gene3D" id="3.10.105.10">
    <property type="entry name" value="Dipeptide-binding Protein, Domain 3"/>
    <property type="match status" value="1"/>
</dbReference>
<evidence type="ECO:0000256" key="2">
    <source>
        <dbReference type="ARBA" id="ARBA00005695"/>
    </source>
</evidence>
<evidence type="ECO:0000313" key="6">
    <source>
        <dbReference type="EMBL" id="SFP35820.1"/>
    </source>
</evidence>
<keyword evidence="4" id="KW-0732">Signal</keyword>
<gene>
    <name evidence="6" type="ORF">SAMN04489713_113205</name>
</gene>
<evidence type="ECO:0000313" key="7">
    <source>
        <dbReference type="Proteomes" id="UP000183413"/>
    </source>
</evidence>